<evidence type="ECO:0000256" key="8">
    <source>
        <dbReference type="ARBA" id="ARBA00023242"/>
    </source>
</evidence>
<keyword evidence="8" id="KW-0539">Nucleus</keyword>
<keyword evidence="13" id="KW-1185">Reference proteome</keyword>
<evidence type="ECO:0000313" key="12">
    <source>
        <dbReference type="EnsemblMetazoa" id="MESCA000263-PA"/>
    </source>
</evidence>
<dbReference type="GO" id="GO:0005634">
    <property type="term" value="C:nucleus"/>
    <property type="evidence" value="ECO:0007669"/>
    <property type="project" value="UniProtKB-SubCell"/>
</dbReference>
<evidence type="ECO:0000256" key="6">
    <source>
        <dbReference type="ARBA" id="ARBA00023125"/>
    </source>
</evidence>
<accession>T1GAK5</accession>
<keyword evidence="2" id="KW-0479">Metal-binding</keyword>
<dbReference type="GO" id="GO:0008270">
    <property type="term" value="F:zinc ion binding"/>
    <property type="evidence" value="ECO:0007669"/>
    <property type="project" value="UniProtKB-KW"/>
</dbReference>
<feature type="compositionally biased region" description="Acidic residues" evidence="10">
    <location>
        <begin position="1"/>
        <end position="11"/>
    </location>
</feature>
<dbReference type="HOGENOM" id="CLU_434971_0_0_1"/>
<reference evidence="13" key="1">
    <citation type="submission" date="2013-02" db="EMBL/GenBank/DDBJ databases">
        <authorList>
            <person name="Hughes D."/>
        </authorList>
    </citation>
    <scope>NUCLEOTIDE SEQUENCE</scope>
    <source>
        <strain>Durham</strain>
        <strain evidence="13">NC isolate 2 -- Noor lab</strain>
    </source>
</reference>
<evidence type="ECO:0000256" key="7">
    <source>
        <dbReference type="ARBA" id="ARBA00023163"/>
    </source>
</evidence>
<evidence type="ECO:0000256" key="3">
    <source>
        <dbReference type="ARBA" id="ARBA00022771"/>
    </source>
</evidence>
<evidence type="ECO:0000256" key="10">
    <source>
        <dbReference type="SAM" id="MobiDB-lite"/>
    </source>
</evidence>
<dbReference type="PANTHER" id="PTHR46481:SF10">
    <property type="entry name" value="ZINC FINGER BED DOMAIN-CONTAINING PROTEIN 39"/>
    <property type="match status" value="1"/>
</dbReference>
<dbReference type="OMA" id="TISTDGW"/>
<dbReference type="InterPro" id="IPR052035">
    <property type="entry name" value="ZnF_BED_domain_contain"/>
</dbReference>
<comment type="subcellular location">
    <subcellularLocation>
        <location evidence="1">Nucleus</location>
    </subcellularLocation>
</comment>
<dbReference type="GO" id="GO:0046983">
    <property type="term" value="F:protein dimerization activity"/>
    <property type="evidence" value="ECO:0007669"/>
    <property type="project" value="InterPro"/>
</dbReference>
<dbReference type="EMBL" id="CAQQ02092696">
    <property type="status" value="NOT_ANNOTATED_CDS"/>
    <property type="molecule type" value="Genomic_DNA"/>
</dbReference>
<dbReference type="PANTHER" id="PTHR46481">
    <property type="entry name" value="ZINC FINGER BED DOMAIN-CONTAINING PROTEIN 4"/>
    <property type="match status" value="1"/>
</dbReference>
<feature type="region of interest" description="Disordered" evidence="10">
    <location>
        <begin position="1"/>
        <end position="69"/>
    </location>
</feature>
<dbReference type="EMBL" id="CAQQ02092694">
    <property type="status" value="NOT_ANNOTATED_CDS"/>
    <property type="molecule type" value="Genomic_DNA"/>
</dbReference>
<keyword evidence="6" id="KW-0238">DNA-binding</keyword>
<evidence type="ECO:0000256" key="5">
    <source>
        <dbReference type="ARBA" id="ARBA00023015"/>
    </source>
</evidence>
<dbReference type="EMBL" id="CAQQ02092695">
    <property type="status" value="NOT_ANNOTATED_CDS"/>
    <property type="molecule type" value="Genomic_DNA"/>
</dbReference>
<protein>
    <recommendedName>
        <fullName evidence="11">BED-type domain-containing protein</fullName>
    </recommendedName>
</protein>
<dbReference type="InterPro" id="IPR003656">
    <property type="entry name" value="Znf_BED"/>
</dbReference>
<dbReference type="PROSITE" id="PS50808">
    <property type="entry name" value="ZF_BED"/>
    <property type="match status" value="1"/>
</dbReference>
<feature type="compositionally biased region" description="Acidic residues" evidence="10">
    <location>
        <begin position="33"/>
        <end position="45"/>
    </location>
</feature>
<reference evidence="12" key="2">
    <citation type="submission" date="2015-06" db="UniProtKB">
        <authorList>
            <consortium name="EnsemblMetazoa"/>
        </authorList>
    </citation>
    <scope>IDENTIFICATION</scope>
</reference>
<keyword evidence="7" id="KW-0804">Transcription</keyword>
<dbReference type="AlphaFoldDB" id="T1GAK5"/>
<dbReference type="Proteomes" id="UP000015102">
    <property type="component" value="Unassembled WGS sequence"/>
</dbReference>
<keyword evidence="3 9" id="KW-0863">Zinc-finger</keyword>
<evidence type="ECO:0000256" key="4">
    <source>
        <dbReference type="ARBA" id="ARBA00022833"/>
    </source>
</evidence>
<evidence type="ECO:0000256" key="1">
    <source>
        <dbReference type="ARBA" id="ARBA00004123"/>
    </source>
</evidence>
<keyword evidence="4" id="KW-0862">Zinc</keyword>
<dbReference type="Pfam" id="PF05699">
    <property type="entry name" value="Dimer_Tnp_hAT"/>
    <property type="match status" value="1"/>
</dbReference>
<evidence type="ECO:0000256" key="9">
    <source>
        <dbReference type="PROSITE-ProRule" id="PRU00027"/>
    </source>
</evidence>
<organism evidence="12 13">
    <name type="scientific">Megaselia scalaris</name>
    <name type="common">Humpbacked fly</name>
    <name type="synonym">Phora scalaris</name>
    <dbReference type="NCBI Taxonomy" id="36166"/>
    <lineage>
        <taxon>Eukaryota</taxon>
        <taxon>Metazoa</taxon>
        <taxon>Ecdysozoa</taxon>
        <taxon>Arthropoda</taxon>
        <taxon>Hexapoda</taxon>
        <taxon>Insecta</taxon>
        <taxon>Pterygota</taxon>
        <taxon>Neoptera</taxon>
        <taxon>Endopterygota</taxon>
        <taxon>Diptera</taxon>
        <taxon>Brachycera</taxon>
        <taxon>Muscomorpha</taxon>
        <taxon>Platypezoidea</taxon>
        <taxon>Phoridae</taxon>
        <taxon>Megaseliini</taxon>
        <taxon>Megaselia</taxon>
    </lineage>
</organism>
<evidence type="ECO:0000313" key="13">
    <source>
        <dbReference type="Proteomes" id="UP000015102"/>
    </source>
</evidence>
<dbReference type="InterPro" id="IPR008906">
    <property type="entry name" value="HATC_C_dom"/>
</dbReference>
<evidence type="ECO:0000256" key="2">
    <source>
        <dbReference type="ARBA" id="ARBA00022723"/>
    </source>
</evidence>
<dbReference type="EMBL" id="CAQQ02092693">
    <property type="status" value="NOT_ANNOTATED_CDS"/>
    <property type="molecule type" value="Genomic_DNA"/>
</dbReference>
<sequence>MDNEDNLDFSSDDISKDKQYVPDSSEENSSTDCEQDVEAIADDLEDQQHQKGNPSKKRQKRSQKENGSFMDTKLLGEIRDFLKNKNKDLKIIKINKKSKVWTFFCQIIIKGKTLPNNFCLLCLESSTPYLKLYEEKTSTSNLLKHVKDCHPQDYSKISENKGKIRKVAEALKTTNRTILETALDDVYALALDTVKKIIIKECPDVVTISTDGWTDSHLGKSYLNYNLIYNSNGSLKTVLLETSPFSDKKTGSNLHMDLKRVLTEFNLIDKKIIEVSDGAFNNDSCFALCKTDKEMQAMFKITCINHKLHNLLFTDVLASKQYKNLGLELIISKMKKIYKLMYFKKQTIEILVKEKHNEEKWKAILKFLHSHEEEDFDELISQINENDITGIFKNNNQTRWNSTLTMLRSFIPLIDVFYDILWNEKKSSLVVTQGELQCLKDLVLVFEIFEEATKIFQSSSYSTMGLKFANMFGISSATSNENTNLPESSAEAASSLDPALLARNKLLSTLSDEEDEFTSSQNSLDEEIEMYLSYKLLSKCQSPALWWAQNIIRFPKLKSLFEIFQSIPPSSSSSEVAFKSASKFLRHDRATLSPIKVNKLCFINKNIDLLEKEGLKWKFSNLLSLAFNV</sequence>
<dbReference type="GO" id="GO:0003677">
    <property type="term" value="F:DNA binding"/>
    <property type="evidence" value="ECO:0007669"/>
    <property type="project" value="UniProtKB-KW"/>
</dbReference>
<dbReference type="SUPFAM" id="SSF53098">
    <property type="entry name" value="Ribonuclease H-like"/>
    <property type="match status" value="1"/>
</dbReference>
<name>T1GAK5_MEGSC</name>
<proteinExistence type="predicted"/>
<feature type="domain" description="BED-type" evidence="11">
    <location>
        <begin position="95"/>
        <end position="157"/>
    </location>
</feature>
<dbReference type="STRING" id="36166.T1GAK5"/>
<dbReference type="EnsemblMetazoa" id="MESCA000263-RA">
    <property type="protein sequence ID" value="MESCA000263-PA"/>
    <property type="gene ID" value="MESCA000263"/>
</dbReference>
<dbReference type="InterPro" id="IPR012337">
    <property type="entry name" value="RNaseH-like_sf"/>
</dbReference>
<evidence type="ECO:0000259" key="11">
    <source>
        <dbReference type="PROSITE" id="PS50808"/>
    </source>
</evidence>
<keyword evidence="5" id="KW-0805">Transcription regulation</keyword>